<accession>A0A9P1MEE5</accession>
<reference evidence="2" key="1">
    <citation type="submission" date="2022-11" db="EMBL/GenBank/DDBJ databases">
        <authorList>
            <person name="Scott C."/>
            <person name="Bruce N."/>
        </authorList>
    </citation>
    <scope>NUCLEOTIDE SEQUENCE</scope>
</reference>
<feature type="compositionally biased region" description="Gly residues" evidence="1">
    <location>
        <begin position="83"/>
        <end position="113"/>
    </location>
</feature>
<gene>
    <name evidence="2" type="ORF">PPNO1_LOCUS7296</name>
</gene>
<proteinExistence type="predicted"/>
<evidence type="ECO:0000313" key="2">
    <source>
        <dbReference type="EMBL" id="CAI4217693.1"/>
    </source>
</evidence>
<keyword evidence="3" id="KW-1185">Reference proteome</keyword>
<dbReference type="OrthoDB" id="420046at2759"/>
<sequence>MGKKRQPSGISSATTAAPASATTTDAPSSSLVVKKDAKPIKGKTKQADPAVFFDAIKIRKLVEEATDLSVRAASDGPSHMTAGGFGGGGNGGGGGGGGSAGLGLGPGGPHGPA</sequence>
<dbReference type="EMBL" id="CALLCH030000016">
    <property type="protein sequence ID" value="CAI4217693.1"/>
    <property type="molecule type" value="Genomic_DNA"/>
</dbReference>
<evidence type="ECO:0000256" key="1">
    <source>
        <dbReference type="SAM" id="MobiDB-lite"/>
    </source>
</evidence>
<evidence type="ECO:0000313" key="3">
    <source>
        <dbReference type="Proteomes" id="UP000838763"/>
    </source>
</evidence>
<organism evidence="2 3">
    <name type="scientific">Parascedosporium putredinis</name>
    <dbReference type="NCBI Taxonomy" id="1442378"/>
    <lineage>
        <taxon>Eukaryota</taxon>
        <taxon>Fungi</taxon>
        <taxon>Dikarya</taxon>
        <taxon>Ascomycota</taxon>
        <taxon>Pezizomycotina</taxon>
        <taxon>Sordariomycetes</taxon>
        <taxon>Hypocreomycetidae</taxon>
        <taxon>Microascales</taxon>
        <taxon>Microascaceae</taxon>
        <taxon>Parascedosporium</taxon>
    </lineage>
</organism>
<name>A0A9P1MEE5_9PEZI</name>
<feature type="region of interest" description="Disordered" evidence="1">
    <location>
        <begin position="1"/>
        <end position="46"/>
    </location>
</feature>
<feature type="region of interest" description="Disordered" evidence="1">
    <location>
        <begin position="72"/>
        <end position="113"/>
    </location>
</feature>
<feature type="compositionally biased region" description="Low complexity" evidence="1">
    <location>
        <begin position="11"/>
        <end position="30"/>
    </location>
</feature>
<dbReference type="AlphaFoldDB" id="A0A9P1MEE5"/>
<dbReference type="Proteomes" id="UP000838763">
    <property type="component" value="Unassembled WGS sequence"/>
</dbReference>
<comment type="caution">
    <text evidence="2">The sequence shown here is derived from an EMBL/GenBank/DDBJ whole genome shotgun (WGS) entry which is preliminary data.</text>
</comment>
<protein>
    <submittedName>
        <fullName evidence="2">Uncharacterized protein</fullName>
    </submittedName>
</protein>